<protein>
    <submittedName>
        <fullName evidence="1">Uncharacterized protein</fullName>
    </submittedName>
</protein>
<comment type="caution">
    <text evidence="1">The sequence shown here is derived from an EMBL/GenBank/DDBJ whole genome shotgun (WGS) entry which is preliminary data.</text>
</comment>
<name>A0AAW1FG71_ZOAVI</name>
<evidence type="ECO:0000313" key="2">
    <source>
        <dbReference type="Proteomes" id="UP001488805"/>
    </source>
</evidence>
<reference evidence="1 2" key="1">
    <citation type="journal article" date="2024" name="Genome Biol. Evol.">
        <title>Chromosome-level genome assembly of the viviparous eelpout Zoarces viviparus.</title>
        <authorList>
            <person name="Fuhrmann N."/>
            <person name="Brasseur M.V."/>
            <person name="Bakowski C.E."/>
            <person name="Podsiadlowski L."/>
            <person name="Prost S."/>
            <person name="Krehenwinkel H."/>
            <person name="Mayer C."/>
        </authorList>
    </citation>
    <scope>NUCLEOTIDE SEQUENCE [LARGE SCALE GENOMIC DNA]</scope>
    <source>
        <strain evidence="1">NO-MEL_2022_Ind0_liver</strain>
    </source>
</reference>
<keyword evidence="2" id="KW-1185">Reference proteome</keyword>
<dbReference type="Proteomes" id="UP001488805">
    <property type="component" value="Unassembled WGS sequence"/>
</dbReference>
<accession>A0AAW1FG71</accession>
<dbReference type="AlphaFoldDB" id="A0AAW1FG71"/>
<gene>
    <name evidence="1" type="ORF">VZT92_008684</name>
</gene>
<organism evidence="1 2">
    <name type="scientific">Zoarces viviparus</name>
    <name type="common">Viviparous eelpout</name>
    <name type="synonym">Blennius viviparus</name>
    <dbReference type="NCBI Taxonomy" id="48416"/>
    <lineage>
        <taxon>Eukaryota</taxon>
        <taxon>Metazoa</taxon>
        <taxon>Chordata</taxon>
        <taxon>Craniata</taxon>
        <taxon>Vertebrata</taxon>
        <taxon>Euteleostomi</taxon>
        <taxon>Actinopterygii</taxon>
        <taxon>Neopterygii</taxon>
        <taxon>Teleostei</taxon>
        <taxon>Neoteleostei</taxon>
        <taxon>Acanthomorphata</taxon>
        <taxon>Eupercaria</taxon>
        <taxon>Perciformes</taxon>
        <taxon>Cottioidei</taxon>
        <taxon>Zoarcales</taxon>
        <taxon>Zoarcidae</taxon>
        <taxon>Zoarcinae</taxon>
        <taxon>Zoarces</taxon>
    </lineage>
</organism>
<sequence>MYGVSQYSYVIQVAAASCPWCGYVTERDDDLLTAHTSCSALLGFLQRTDVRAGTVGLWSGYGGLIGGAEYFLCALSLFQLSQECSPLALTFILGADRLAVIYRIWC</sequence>
<proteinExistence type="predicted"/>
<dbReference type="EMBL" id="JBCEZU010000067">
    <property type="protein sequence ID" value="KAK9533575.1"/>
    <property type="molecule type" value="Genomic_DNA"/>
</dbReference>
<evidence type="ECO:0000313" key="1">
    <source>
        <dbReference type="EMBL" id="KAK9533575.1"/>
    </source>
</evidence>